<feature type="compositionally biased region" description="Low complexity" evidence="12">
    <location>
        <begin position="532"/>
        <end position="542"/>
    </location>
</feature>
<feature type="region of interest" description="Disordered" evidence="12">
    <location>
        <begin position="511"/>
        <end position="543"/>
    </location>
</feature>
<evidence type="ECO:0000313" key="16">
    <source>
        <dbReference type="Proteomes" id="UP000825002"/>
    </source>
</evidence>
<evidence type="ECO:0000256" key="8">
    <source>
        <dbReference type="ARBA" id="ARBA00023242"/>
    </source>
</evidence>
<dbReference type="SUPFAM" id="SSF46689">
    <property type="entry name" value="Homeodomain-like"/>
    <property type="match status" value="1"/>
</dbReference>
<dbReference type="SMART" id="SM00389">
    <property type="entry name" value="HOX"/>
    <property type="match status" value="1"/>
</dbReference>
<evidence type="ECO:0000256" key="3">
    <source>
        <dbReference type="ARBA" id="ARBA00022737"/>
    </source>
</evidence>
<feature type="domain" description="LIM zinc-binding" evidence="13">
    <location>
        <begin position="45"/>
        <end position="104"/>
    </location>
</feature>
<dbReference type="SMART" id="SM00132">
    <property type="entry name" value="LIM"/>
    <property type="match status" value="2"/>
</dbReference>
<gene>
    <name evidence="15" type="primary">lhx5</name>
    <name evidence="15" type="ORF">GZH46_00951</name>
</gene>
<evidence type="ECO:0000313" key="15">
    <source>
        <dbReference type="EMBL" id="KAG9510506.1"/>
    </source>
</evidence>
<feature type="compositionally biased region" description="Low complexity" evidence="12">
    <location>
        <begin position="625"/>
        <end position="640"/>
    </location>
</feature>
<feature type="compositionally biased region" description="Polar residues" evidence="12">
    <location>
        <begin position="285"/>
        <end position="321"/>
    </location>
</feature>
<feature type="compositionally biased region" description="Low complexity" evidence="12">
    <location>
        <begin position="576"/>
        <end position="588"/>
    </location>
</feature>
<dbReference type="Gene3D" id="2.10.110.10">
    <property type="entry name" value="Cysteine Rich Protein"/>
    <property type="match status" value="2"/>
</dbReference>
<feature type="region of interest" description="Disordered" evidence="12">
    <location>
        <begin position="285"/>
        <end position="354"/>
    </location>
</feature>
<feature type="compositionally biased region" description="Basic and acidic residues" evidence="12">
    <location>
        <begin position="177"/>
        <end position="186"/>
    </location>
</feature>
<evidence type="ECO:0000256" key="2">
    <source>
        <dbReference type="ARBA" id="ARBA00022723"/>
    </source>
</evidence>
<dbReference type="CDD" id="cd00086">
    <property type="entry name" value="homeodomain"/>
    <property type="match status" value="1"/>
</dbReference>
<dbReference type="Proteomes" id="UP000825002">
    <property type="component" value="Unassembled WGS sequence"/>
</dbReference>
<dbReference type="EMBL" id="JAIFTH010000131">
    <property type="protein sequence ID" value="KAG9510506.1"/>
    <property type="molecule type" value="Genomic_DNA"/>
</dbReference>
<dbReference type="PANTHER" id="PTHR24208">
    <property type="entry name" value="LIM/HOMEOBOX PROTEIN LHX"/>
    <property type="match status" value="1"/>
</dbReference>
<proteinExistence type="predicted"/>
<feature type="region of interest" description="Disordered" evidence="12">
    <location>
        <begin position="569"/>
        <end position="650"/>
    </location>
</feature>
<feature type="compositionally biased region" description="Basic and acidic residues" evidence="12">
    <location>
        <begin position="16"/>
        <end position="33"/>
    </location>
</feature>
<dbReference type="PROSITE" id="PS00478">
    <property type="entry name" value="LIM_DOMAIN_1"/>
    <property type="match status" value="2"/>
</dbReference>
<feature type="non-terminal residue" evidence="15">
    <location>
        <position position="650"/>
    </location>
</feature>
<evidence type="ECO:0000256" key="11">
    <source>
        <dbReference type="RuleBase" id="RU000682"/>
    </source>
</evidence>
<dbReference type="Pfam" id="PF00412">
    <property type="entry name" value="LIM"/>
    <property type="match status" value="2"/>
</dbReference>
<dbReference type="PANTHER" id="PTHR24208:SF166">
    <property type="entry name" value="LIM HOMEOBOX TRANSCRIPTION FACTOR 1 ALPHA, ISOFORM B"/>
    <property type="match status" value="1"/>
</dbReference>
<feature type="compositionally biased region" description="Basic and acidic residues" evidence="12">
    <location>
        <begin position="322"/>
        <end position="334"/>
    </location>
</feature>
<sequence>MMVASVESPLGYTASTKERKAEQETTKHNDTTKTINRHDAPMMLVVCAGCGKPIIDRFIFSVLERSWHANCVTCSECTCKLIDKCFVRDGKIYCREHFYRRFGIKCSACCEGIGPTDLVQRVRQRVYHSHCFGCNVCNKRLAPGEELYIHDDMLICKHHFVEAHNNSQQQQTTTESCSRRHQDHNNSDNSNSTNTSNSNAQLPTTSSTCTKATATAASNSSHLTAVTTTTIDIGMPLTTTTTTTSASNDDNNTNSSTNTSLTSLTNITQSILTSSSVVGATNGHQQLTTHQPKQLQQNANSNKQRSDTSVVTTSSFGLTNAKSDHQDQDDRSSDNDIGPRQVCAMSDLGNTTNATTTTTTMIDLSTSIGGADNQQHQLASNWASNRRSPASATSSTCTGHLYSASGLNISNSSSSIGVNGVNNSNSNSSNNISGNTLVTGQAPLQPQQPLQVSRCKRMRTSFKHHQLRAMKAHFHMNQNPDAKDLKILAQKTGLTKRVLQVWFQNARAKFRRNSQRETANSTPSHAPIANSNGNANGNNNNGNGNGNGLAGLYVGAHSQNAIAEAYMTASQQDNLQQQQSHFHQQQQQPHHHHHHHHHLSHIHQHQQQQQHQHSYSPSEHTSIQSVTSSLMSVPSPSGSLTELGRVDETV</sequence>
<dbReference type="SUPFAM" id="SSF57716">
    <property type="entry name" value="Glucocorticoid receptor-like (DNA-binding domain)"/>
    <property type="match status" value="2"/>
</dbReference>
<comment type="subcellular location">
    <subcellularLocation>
        <location evidence="1 9 11">Nucleus</location>
    </subcellularLocation>
</comment>
<dbReference type="CDD" id="cd09367">
    <property type="entry name" value="LIM1_Lhx1_Lhx5"/>
    <property type="match status" value="1"/>
</dbReference>
<dbReference type="InterPro" id="IPR017970">
    <property type="entry name" value="Homeobox_CS"/>
</dbReference>
<dbReference type="InterPro" id="IPR049618">
    <property type="entry name" value="Lhx1/5_LIM1"/>
</dbReference>
<evidence type="ECO:0000256" key="4">
    <source>
        <dbReference type="ARBA" id="ARBA00022833"/>
    </source>
</evidence>
<keyword evidence="4 10" id="KW-0862">Zinc</keyword>
<accession>A0ABQ7SAS6</accession>
<dbReference type="PROSITE" id="PS50071">
    <property type="entry name" value="HOMEOBOX_2"/>
    <property type="match status" value="1"/>
</dbReference>
<organism evidence="15 16">
    <name type="scientific">Fragariocoptes setiger</name>
    <dbReference type="NCBI Taxonomy" id="1670756"/>
    <lineage>
        <taxon>Eukaryota</taxon>
        <taxon>Metazoa</taxon>
        <taxon>Ecdysozoa</taxon>
        <taxon>Arthropoda</taxon>
        <taxon>Chelicerata</taxon>
        <taxon>Arachnida</taxon>
        <taxon>Acari</taxon>
        <taxon>Acariformes</taxon>
        <taxon>Trombidiformes</taxon>
        <taxon>Prostigmata</taxon>
        <taxon>Eupodina</taxon>
        <taxon>Eriophyoidea</taxon>
        <taxon>Phytoptidae</taxon>
        <taxon>Fragariocoptes</taxon>
    </lineage>
</organism>
<comment type="caution">
    <text evidence="15">The sequence shown here is derived from an EMBL/GenBank/DDBJ whole genome shotgun (WGS) entry which is preliminary data.</text>
</comment>
<dbReference type="Pfam" id="PF00046">
    <property type="entry name" value="Homeodomain"/>
    <property type="match status" value="1"/>
</dbReference>
<evidence type="ECO:0000256" key="7">
    <source>
        <dbReference type="ARBA" id="ARBA00023155"/>
    </source>
</evidence>
<dbReference type="Gene3D" id="1.10.10.60">
    <property type="entry name" value="Homeodomain-like"/>
    <property type="match status" value="1"/>
</dbReference>
<evidence type="ECO:0000256" key="12">
    <source>
        <dbReference type="SAM" id="MobiDB-lite"/>
    </source>
</evidence>
<feature type="domain" description="Homeobox" evidence="14">
    <location>
        <begin position="453"/>
        <end position="513"/>
    </location>
</feature>
<keyword evidence="16" id="KW-1185">Reference proteome</keyword>
<evidence type="ECO:0000256" key="9">
    <source>
        <dbReference type="PROSITE-ProRule" id="PRU00108"/>
    </source>
</evidence>
<feature type="compositionally biased region" description="Polar residues" evidence="12">
    <location>
        <begin position="615"/>
        <end position="624"/>
    </location>
</feature>
<dbReference type="InterPro" id="IPR050453">
    <property type="entry name" value="LIM_Homeobox_TF"/>
</dbReference>
<evidence type="ECO:0000259" key="13">
    <source>
        <dbReference type="PROSITE" id="PS50023"/>
    </source>
</evidence>
<dbReference type="InterPro" id="IPR001356">
    <property type="entry name" value="HD"/>
</dbReference>
<feature type="compositionally biased region" description="Low complexity" evidence="12">
    <location>
        <begin position="187"/>
        <end position="207"/>
    </location>
</feature>
<feature type="region of interest" description="Disordered" evidence="12">
    <location>
        <begin position="241"/>
        <end position="261"/>
    </location>
</feature>
<keyword evidence="3" id="KW-0677">Repeat</keyword>
<keyword evidence="6 9" id="KW-0238">DNA-binding</keyword>
<feature type="compositionally biased region" description="Basic residues" evidence="12">
    <location>
        <begin position="589"/>
        <end position="604"/>
    </location>
</feature>
<evidence type="ECO:0000256" key="10">
    <source>
        <dbReference type="PROSITE-ProRule" id="PRU00125"/>
    </source>
</evidence>
<evidence type="ECO:0000256" key="1">
    <source>
        <dbReference type="ARBA" id="ARBA00004123"/>
    </source>
</evidence>
<dbReference type="InterPro" id="IPR009057">
    <property type="entry name" value="Homeodomain-like_sf"/>
</dbReference>
<feature type="compositionally biased region" description="Low complexity" evidence="12">
    <location>
        <begin position="605"/>
        <end position="614"/>
    </location>
</feature>
<dbReference type="InterPro" id="IPR001781">
    <property type="entry name" value="Znf_LIM"/>
</dbReference>
<feature type="DNA-binding region" description="Homeobox" evidence="9">
    <location>
        <begin position="455"/>
        <end position="514"/>
    </location>
</feature>
<dbReference type="PROSITE" id="PS00027">
    <property type="entry name" value="HOMEOBOX_1"/>
    <property type="match status" value="1"/>
</dbReference>
<evidence type="ECO:0000259" key="14">
    <source>
        <dbReference type="PROSITE" id="PS50071"/>
    </source>
</evidence>
<reference evidence="15 16" key="1">
    <citation type="submission" date="2020-10" db="EMBL/GenBank/DDBJ databases">
        <authorList>
            <person name="Klimov P.B."/>
            <person name="Dyachkov S.M."/>
            <person name="Chetverikov P.E."/>
        </authorList>
    </citation>
    <scope>NUCLEOTIDE SEQUENCE [LARGE SCALE GENOMIC DNA]</scope>
    <source>
        <strain evidence="15">BMOC 18-1129-001#AD2665</strain>
        <tissue evidence="15">Entire mites</tissue>
    </source>
</reference>
<feature type="domain" description="LIM zinc-binding" evidence="13">
    <location>
        <begin position="105"/>
        <end position="166"/>
    </location>
</feature>
<protein>
    <submittedName>
        <fullName evidence="15">LIM/homeobox protein Lhx5</fullName>
    </submittedName>
</protein>
<evidence type="ECO:0000256" key="6">
    <source>
        <dbReference type="ARBA" id="ARBA00023125"/>
    </source>
</evidence>
<keyword evidence="8 9" id="KW-0539">Nucleus</keyword>
<keyword evidence="2 10" id="KW-0479">Metal-binding</keyword>
<keyword evidence="7 9" id="KW-0371">Homeobox</keyword>
<feature type="region of interest" description="Disordered" evidence="12">
    <location>
        <begin position="1"/>
        <end position="33"/>
    </location>
</feature>
<feature type="region of interest" description="Disordered" evidence="12">
    <location>
        <begin position="167"/>
        <end position="207"/>
    </location>
</feature>
<evidence type="ECO:0000256" key="5">
    <source>
        <dbReference type="ARBA" id="ARBA00023038"/>
    </source>
</evidence>
<name>A0ABQ7SAS6_9ACAR</name>
<keyword evidence="5 10" id="KW-0440">LIM domain</keyword>
<dbReference type="PROSITE" id="PS50023">
    <property type="entry name" value="LIM_DOMAIN_2"/>
    <property type="match status" value="2"/>
</dbReference>